<organism evidence="3 4">
    <name type="scientific">Dendroctonus ponderosae</name>
    <name type="common">Mountain pine beetle</name>
    <dbReference type="NCBI Taxonomy" id="77166"/>
    <lineage>
        <taxon>Eukaryota</taxon>
        <taxon>Metazoa</taxon>
        <taxon>Ecdysozoa</taxon>
        <taxon>Arthropoda</taxon>
        <taxon>Hexapoda</taxon>
        <taxon>Insecta</taxon>
        <taxon>Pterygota</taxon>
        <taxon>Neoptera</taxon>
        <taxon>Endopterygota</taxon>
        <taxon>Coleoptera</taxon>
        <taxon>Polyphaga</taxon>
        <taxon>Cucujiformia</taxon>
        <taxon>Curculionidae</taxon>
        <taxon>Scolytinae</taxon>
        <taxon>Dendroctonus</taxon>
    </lineage>
</organism>
<reference evidence="3 4" key="1">
    <citation type="journal article" date="2013" name="Genome Biol.">
        <title>Draft genome of the mountain pine beetle, Dendroctonus ponderosae Hopkins, a major forest pest.</title>
        <authorList>
            <person name="Keeling C.I."/>
            <person name="Yuen M.M."/>
            <person name="Liao N.Y."/>
            <person name="Docking T.R."/>
            <person name="Chan S.K."/>
            <person name="Taylor G.A."/>
            <person name="Palmquist D.L."/>
            <person name="Jackman S.D."/>
            <person name="Nguyen A."/>
            <person name="Li M."/>
            <person name="Henderson H."/>
            <person name="Janes J.K."/>
            <person name="Zhao Y."/>
            <person name="Pandoh P."/>
            <person name="Moore R."/>
            <person name="Sperling F.A."/>
            <person name="Huber D.P."/>
            <person name="Birol I."/>
            <person name="Jones S.J."/>
            <person name="Bohlmann J."/>
        </authorList>
    </citation>
    <scope>NUCLEOTIDE SEQUENCE</scope>
</reference>
<dbReference type="GO" id="GO:0004672">
    <property type="term" value="F:protein kinase activity"/>
    <property type="evidence" value="ECO:0007669"/>
    <property type="project" value="InterPro"/>
</dbReference>
<gene>
    <name evidence="3" type="ORF">D910_08359</name>
</gene>
<dbReference type="SUPFAM" id="SSF56112">
    <property type="entry name" value="Protein kinase-like (PK-like)"/>
    <property type="match status" value="1"/>
</dbReference>
<dbReference type="STRING" id="77166.U4UD85"/>
<evidence type="ECO:0000259" key="2">
    <source>
        <dbReference type="Pfam" id="PF07714"/>
    </source>
</evidence>
<dbReference type="EMBL" id="KB632267">
    <property type="protein sequence ID" value="ERL91017.1"/>
    <property type="molecule type" value="Genomic_DNA"/>
</dbReference>
<sequence length="280" mass="32027">DRKRFSSSDLDLSNQISTYLNCTDNLPVYGALLEGPIRIAKVLLGPQKYDGFEDVTVVDVLVDFHPLFHENKGVLRLTQFPEQTITGARLASFDDGLIVGFSSVKILSYRRGAPRRRSRLHLSSRTHLSGLRWGFLAIWRIDSRLIPVSHAIFVMETLGFLLTRSRTSCRFLTVLKMRFLPLLGRDHTVWYELLCGEWPFKNQPPEAVIWQVGKGIKQPLANLQASAEVKDILMLCWQYKEDKRPDFQKLSDILGKLPKKKLERSPSHPVHLSRSAESVF</sequence>
<feature type="region of interest" description="Disordered" evidence="1">
    <location>
        <begin position="261"/>
        <end position="280"/>
    </location>
</feature>
<evidence type="ECO:0000313" key="3">
    <source>
        <dbReference type="EMBL" id="ERL91017.1"/>
    </source>
</evidence>
<dbReference type="Pfam" id="PF07714">
    <property type="entry name" value="PK_Tyr_Ser-Thr"/>
    <property type="match status" value="1"/>
</dbReference>
<dbReference type="InterPro" id="IPR011009">
    <property type="entry name" value="Kinase-like_dom_sf"/>
</dbReference>
<feature type="domain" description="Serine-threonine/tyrosine-protein kinase catalytic" evidence="2">
    <location>
        <begin position="189"/>
        <end position="252"/>
    </location>
</feature>
<dbReference type="InterPro" id="IPR001245">
    <property type="entry name" value="Ser-Thr/Tyr_kinase_cat_dom"/>
</dbReference>
<feature type="non-terminal residue" evidence="3">
    <location>
        <position position="1"/>
    </location>
</feature>
<proteinExistence type="predicted"/>
<dbReference type="Gene3D" id="1.10.510.10">
    <property type="entry name" value="Transferase(Phosphotransferase) domain 1"/>
    <property type="match status" value="1"/>
</dbReference>
<feature type="non-terminal residue" evidence="3">
    <location>
        <position position="280"/>
    </location>
</feature>
<accession>U4UD85</accession>
<evidence type="ECO:0000256" key="1">
    <source>
        <dbReference type="SAM" id="MobiDB-lite"/>
    </source>
</evidence>
<evidence type="ECO:0000313" key="4">
    <source>
        <dbReference type="Proteomes" id="UP000030742"/>
    </source>
</evidence>
<dbReference type="AlphaFoldDB" id="U4UD85"/>
<protein>
    <recommendedName>
        <fullName evidence="2">Serine-threonine/tyrosine-protein kinase catalytic domain-containing protein</fullName>
    </recommendedName>
</protein>
<dbReference type="OrthoDB" id="774951at2759"/>
<name>U4UD85_DENPD</name>
<dbReference type="Proteomes" id="UP000030742">
    <property type="component" value="Unassembled WGS sequence"/>
</dbReference>